<dbReference type="Gene3D" id="1.10.260.40">
    <property type="entry name" value="lambda repressor-like DNA-binding domains"/>
    <property type="match status" value="1"/>
</dbReference>
<dbReference type="InterPro" id="IPR010982">
    <property type="entry name" value="Lambda_DNA-bd_dom_sf"/>
</dbReference>
<protein>
    <recommendedName>
        <fullName evidence="1">HTH cro/C1-type domain-containing protein</fullName>
    </recommendedName>
</protein>
<dbReference type="Proteomes" id="UP000271624">
    <property type="component" value="Unassembled WGS sequence"/>
</dbReference>
<gene>
    <name evidence="2" type="ORF">DSM106972_055820</name>
</gene>
<dbReference type="PROSITE" id="PS50943">
    <property type="entry name" value="HTH_CROC1"/>
    <property type="match status" value="1"/>
</dbReference>
<reference evidence="2" key="1">
    <citation type="submission" date="2018-12" db="EMBL/GenBank/DDBJ databases">
        <authorList>
            <person name="Will S."/>
            <person name="Neumann-Schaal M."/>
            <person name="Henke P."/>
        </authorList>
    </citation>
    <scope>NUCLEOTIDE SEQUENCE</scope>
    <source>
        <strain evidence="2">PCC 7102</strain>
    </source>
</reference>
<evidence type="ECO:0000313" key="2">
    <source>
        <dbReference type="EMBL" id="RUT03274.1"/>
    </source>
</evidence>
<comment type="caution">
    <text evidence="2">The sequence shown here is derived from an EMBL/GenBank/DDBJ whole genome shotgun (WGS) entry which is preliminary data.</text>
</comment>
<feature type="domain" description="HTH cro/C1-type" evidence="1">
    <location>
        <begin position="13"/>
        <end position="69"/>
    </location>
</feature>
<dbReference type="CDD" id="cd00093">
    <property type="entry name" value="HTH_XRE"/>
    <property type="match status" value="1"/>
</dbReference>
<evidence type="ECO:0000259" key="1">
    <source>
        <dbReference type="PROSITE" id="PS50943"/>
    </source>
</evidence>
<keyword evidence="3" id="KW-1185">Reference proteome</keyword>
<name>A0A3S1AKV1_9CYAN</name>
<dbReference type="SUPFAM" id="SSF47413">
    <property type="entry name" value="lambda repressor-like DNA-binding domains"/>
    <property type="match status" value="1"/>
</dbReference>
<proteinExistence type="predicted"/>
<dbReference type="Pfam" id="PF01381">
    <property type="entry name" value="HTH_3"/>
    <property type="match status" value="1"/>
</dbReference>
<dbReference type="InterPro" id="IPR001387">
    <property type="entry name" value="Cro/C1-type_HTH"/>
</dbReference>
<evidence type="ECO:0000313" key="3">
    <source>
        <dbReference type="Proteomes" id="UP000271624"/>
    </source>
</evidence>
<dbReference type="SMART" id="SM00530">
    <property type="entry name" value="HTH_XRE"/>
    <property type="match status" value="1"/>
</dbReference>
<dbReference type="EMBL" id="RSCL01000014">
    <property type="protein sequence ID" value="RUT03274.1"/>
    <property type="molecule type" value="Genomic_DNA"/>
</dbReference>
<dbReference type="AlphaFoldDB" id="A0A3S1AKV1"/>
<dbReference type="GO" id="GO:0003677">
    <property type="term" value="F:DNA binding"/>
    <property type="evidence" value="ECO:0007669"/>
    <property type="project" value="InterPro"/>
</dbReference>
<sequence>MNKCMGENHVSKIAKLREEQGLTQRQIAERLGVDVSTVRNWEKSRDGVKMFVRVARLCELFNCQPVDLFEEENIAND</sequence>
<organism evidence="2 3">
    <name type="scientific">Dulcicalothrix desertica PCC 7102</name>
    <dbReference type="NCBI Taxonomy" id="232991"/>
    <lineage>
        <taxon>Bacteria</taxon>
        <taxon>Bacillati</taxon>
        <taxon>Cyanobacteriota</taxon>
        <taxon>Cyanophyceae</taxon>
        <taxon>Nostocales</taxon>
        <taxon>Calotrichaceae</taxon>
        <taxon>Dulcicalothrix</taxon>
    </lineage>
</organism>
<accession>A0A3S1AKV1</accession>
<reference evidence="2" key="2">
    <citation type="journal article" date="2019" name="Genome Biol. Evol.">
        <title>Day and night: Metabolic profiles and evolutionary relationships of six axenic non-marine cyanobacteria.</title>
        <authorList>
            <person name="Will S.E."/>
            <person name="Henke P."/>
            <person name="Boedeker C."/>
            <person name="Huang S."/>
            <person name="Brinkmann H."/>
            <person name="Rohde M."/>
            <person name="Jarek M."/>
            <person name="Friedl T."/>
            <person name="Seufert S."/>
            <person name="Schumacher M."/>
            <person name="Overmann J."/>
            <person name="Neumann-Schaal M."/>
            <person name="Petersen J."/>
        </authorList>
    </citation>
    <scope>NUCLEOTIDE SEQUENCE [LARGE SCALE GENOMIC DNA]</scope>
    <source>
        <strain evidence="2">PCC 7102</strain>
    </source>
</reference>